<dbReference type="HOGENOM" id="CLU_421017_0_0_1"/>
<dbReference type="Proteomes" id="UP000054279">
    <property type="component" value="Unassembled WGS sequence"/>
</dbReference>
<evidence type="ECO:0000313" key="3">
    <source>
        <dbReference type="Proteomes" id="UP000054279"/>
    </source>
</evidence>
<evidence type="ECO:0000313" key="2">
    <source>
        <dbReference type="EMBL" id="KIJ28445.1"/>
    </source>
</evidence>
<feature type="signal peptide" evidence="1">
    <location>
        <begin position="1"/>
        <end position="18"/>
    </location>
</feature>
<name>A0A0C9UTG5_SPHS4</name>
<gene>
    <name evidence="2" type="ORF">M422DRAFT_270222</name>
</gene>
<keyword evidence="1" id="KW-0732">Signal</keyword>
<keyword evidence="3" id="KW-1185">Reference proteome</keyword>
<sequence>MKVAATLAFALLPYLTKGNPLQAAATKPGVVAAAYFATNQPDGNFVVSSEIGSDGKLTGVKAALSADGVGSIITGVPAAPDPLLSQGSITVSGNKLYVINAGSNSIAAFDIDTTDPTKLRRIGRLLILVENSLFPSPYLKKGDCCFKLSDSKGLVPVPNTQRLLNLNQTTPPNLALGNGFGQVLFNEAENQLLATVQRVNGSQRGFLAVWDINPLTGALSKTFRELNVAGPSLPFRMTILPGKNAALVTDPALGYEIFDLSGQNRSGIFPFQVEGAMNCWALHSQKTDHVFLIDFGTSLINEVAVNRNLGSSIVSQFALAKDSFLSDSQIATVHGNEYLYVLTLGKNLVTVLSLNGPGKMTAVQQFPLGDAVRKLGINEELQSCADLKTMLARRFHHTTRIYNRVVSKCDMQPPTIAIHERPRICGQAVKDGYSKELEEVVAHRIQRALPYSGIPFLRANHPVFRQAHCPPFLRCLLHLCYSTTTPKSLIASKGTLPLPASSRGTLWTLFPKGEESRAEAFLGLSGFGGCATVSIGFPRPLTLNPPLSPHLLRSTLNLSDYITVFSSRTTGPEPPPPPITTVPDGALLDLPHRCPSWGSIFVVPDHLLAPPQKYCGDGKILVWLQAWDTPWQKDKVIPLGSDEDVEPEVTR</sequence>
<dbReference type="OrthoDB" id="10006285at2759"/>
<dbReference type="SUPFAM" id="SSF75011">
    <property type="entry name" value="3-carboxy-cis,cis-mucoante lactonizing enzyme"/>
    <property type="match status" value="1"/>
</dbReference>
<evidence type="ECO:0008006" key="4">
    <source>
        <dbReference type="Google" id="ProtNLM"/>
    </source>
</evidence>
<reference evidence="2 3" key="1">
    <citation type="submission" date="2014-06" db="EMBL/GenBank/DDBJ databases">
        <title>Evolutionary Origins and Diversification of the Mycorrhizal Mutualists.</title>
        <authorList>
            <consortium name="DOE Joint Genome Institute"/>
            <consortium name="Mycorrhizal Genomics Consortium"/>
            <person name="Kohler A."/>
            <person name="Kuo A."/>
            <person name="Nagy L.G."/>
            <person name="Floudas D."/>
            <person name="Copeland A."/>
            <person name="Barry K.W."/>
            <person name="Cichocki N."/>
            <person name="Veneault-Fourrey C."/>
            <person name="LaButti K."/>
            <person name="Lindquist E.A."/>
            <person name="Lipzen A."/>
            <person name="Lundell T."/>
            <person name="Morin E."/>
            <person name="Murat C."/>
            <person name="Riley R."/>
            <person name="Ohm R."/>
            <person name="Sun H."/>
            <person name="Tunlid A."/>
            <person name="Henrissat B."/>
            <person name="Grigoriev I.V."/>
            <person name="Hibbett D.S."/>
            <person name="Martin F."/>
        </authorList>
    </citation>
    <scope>NUCLEOTIDE SEQUENCE [LARGE SCALE GENOMIC DNA]</scope>
    <source>
        <strain evidence="2 3">SS14</strain>
    </source>
</reference>
<evidence type="ECO:0000256" key="1">
    <source>
        <dbReference type="SAM" id="SignalP"/>
    </source>
</evidence>
<dbReference type="InterPro" id="IPR015943">
    <property type="entry name" value="WD40/YVTN_repeat-like_dom_sf"/>
</dbReference>
<dbReference type="EMBL" id="KN837305">
    <property type="protein sequence ID" value="KIJ28445.1"/>
    <property type="molecule type" value="Genomic_DNA"/>
</dbReference>
<accession>A0A0C9UTG5</accession>
<proteinExistence type="predicted"/>
<organism evidence="2 3">
    <name type="scientific">Sphaerobolus stellatus (strain SS14)</name>
    <dbReference type="NCBI Taxonomy" id="990650"/>
    <lineage>
        <taxon>Eukaryota</taxon>
        <taxon>Fungi</taxon>
        <taxon>Dikarya</taxon>
        <taxon>Basidiomycota</taxon>
        <taxon>Agaricomycotina</taxon>
        <taxon>Agaricomycetes</taxon>
        <taxon>Phallomycetidae</taxon>
        <taxon>Geastrales</taxon>
        <taxon>Sphaerobolaceae</taxon>
        <taxon>Sphaerobolus</taxon>
    </lineage>
</organism>
<feature type="chain" id="PRO_5002204961" description="Methanethiol oxidase" evidence="1">
    <location>
        <begin position="19"/>
        <end position="651"/>
    </location>
</feature>
<dbReference type="Gene3D" id="2.130.10.10">
    <property type="entry name" value="YVTN repeat-like/Quinoprotein amine dehydrogenase"/>
    <property type="match status" value="1"/>
</dbReference>
<protein>
    <recommendedName>
        <fullName evidence="4">Methanethiol oxidase</fullName>
    </recommendedName>
</protein>
<dbReference type="AlphaFoldDB" id="A0A0C9UTG5"/>